<dbReference type="GeneID" id="19405123"/>
<feature type="region of interest" description="Disordered" evidence="1">
    <location>
        <begin position="107"/>
        <end position="138"/>
    </location>
</feature>
<dbReference type="Proteomes" id="UP000016935">
    <property type="component" value="Unassembled WGS sequence"/>
</dbReference>
<evidence type="ECO:0000256" key="1">
    <source>
        <dbReference type="SAM" id="MobiDB-lite"/>
    </source>
</evidence>
<protein>
    <submittedName>
        <fullName evidence="2">Uncharacterized protein</fullName>
    </submittedName>
</protein>
<dbReference type="OrthoDB" id="3735253at2759"/>
<dbReference type="AlphaFoldDB" id="R0KDY8"/>
<sequence length="224" mass="24963">MVDWPLYMITAAVKFSSARAHESTTTYATPDAARMDILNLLNWYEAHADYAWPDFSSLGFDFSLAMRWRRALVNDVYIALKKSGTVRIAAECELPSTPLIRVACGKRSSSDAGGRTMAEQKRHCRRTGSENTSFASSESTVRGEEDLMLATNIRPLICLSEHAVRKLMFDFEGENDGGEKVLAEKPRVFTAELQSMPNEPCSNQELEARTEALREASSTLSPEL</sequence>
<dbReference type="HOGENOM" id="CLU_1235705_0_0_1"/>
<name>R0KDY8_EXST2</name>
<evidence type="ECO:0000313" key="3">
    <source>
        <dbReference type="Proteomes" id="UP000016935"/>
    </source>
</evidence>
<reference evidence="2 3" key="2">
    <citation type="journal article" date="2013" name="PLoS Genet.">
        <title>Comparative genome structure, secondary metabolite, and effector coding capacity across Cochliobolus pathogens.</title>
        <authorList>
            <person name="Condon B.J."/>
            <person name="Leng Y."/>
            <person name="Wu D."/>
            <person name="Bushley K.E."/>
            <person name="Ohm R.A."/>
            <person name="Otillar R."/>
            <person name="Martin J."/>
            <person name="Schackwitz W."/>
            <person name="Grimwood J."/>
            <person name="MohdZainudin N."/>
            <person name="Xue C."/>
            <person name="Wang R."/>
            <person name="Manning V.A."/>
            <person name="Dhillon B."/>
            <person name="Tu Z.J."/>
            <person name="Steffenson B.J."/>
            <person name="Salamov A."/>
            <person name="Sun H."/>
            <person name="Lowry S."/>
            <person name="LaButti K."/>
            <person name="Han J."/>
            <person name="Copeland A."/>
            <person name="Lindquist E."/>
            <person name="Barry K."/>
            <person name="Schmutz J."/>
            <person name="Baker S.E."/>
            <person name="Ciuffetti L.M."/>
            <person name="Grigoriev I.V."/>
            <person name="Zhong S."/>
            <person name="Turgeon B.G."/>
        </authorList>
    </citation>
    <scope>NUCLEOTIDE SEQUENCE [LARGE SCALE GENOMIC DNA]</scope>
    <source>
        <strain evidence="3">28A</strain>
    </source>
</reference>
<accession>R0KDY8</accession>
<dbReference type="RefSeq" id="XP_008024740.1">
    <property type="nucleotide sequence ID" value="XM_008026549.1"/>
</dbReference>
<gene>
    <name evidence="2" type="ORF">SETTUDRAFT_47278</name>
</gene>
<feature type="region of interest" description="Disordered" evidence="1">
    <location>
        <begin position="193"/>
        <end position="224"/>
    </location>
</feature>
<organism evidence="2 3">
    <name type="scientific">Exserohilum turcicum (strain 28A)</name>
    <name type="common">Northern leaf blight fungus</name>
    <name type="synonym">Setosphaeria turcica</name>
    <dbReference type="NCBI Taxonomy" id="671987"/>
    <lineage>
        <taxon>Eukaryota</taxon>
        <taxon>Fungi</taxon>
        <taxon>Dikarya</taxon>
        <taxon>Ascomycota</taxon>
        <taxon>Pezizomycotina</taxon>
        <taxon>Dothideomycetes</taxon>
        <taxon>Pleosporomycetidae</taxon>
        <taxon>Pleosporales</taxon>
        <taxon>Pleosporineae</taxon>
        <taxon>Pleosporaceae</taxon>
        <taxon>Exserohilum</taxon>
    </lineage>
</organism>
<dbReference type="EMBL" id="KB908581">
    <property type="protein sequence ID" value="EOA87539.1"/>
    <property type="molecule type" value="Genomic_DNA"/>
</dbReference>
<reference evidence="2 3" key="1">
    <citation type="journal article" date="2012" name="PLoS Pathog.">
        <title>Diverse lifestyles and strategies of plant pathogenesis encoded in the genomes of eighteen Dothideomycetes fungi.</title>
        <authorList>
            <person name="Ohm R.A."/>
            <person name="Feau N."/>
            <person name="Henrissat B."/>
            <person name="Schoch C.L."/>
            <person name="Horwitz B.A."/>
            <person name="Barry K.W."/>
            <person name="Condon B.J."/>
            <person name="Copeland A.C."/>
            <person name="Dhillon B."/>
            <person name="Glaser F."/>
            <person name="Hesse C.N."/>
            <person name="Kosti I."/>
            <person name="LaButti K."/>
            <person name="Lindquist E.A."/>
            <person name="Lucas S."/>
            <person name="Salamov A.A."/>
            <person name="Bradshaw R.E."/>
            <person name="Ciuffetti L."/>
            <person name="Hamelin R.C."/>
            <person name="Kema G.H.J."/>
            <person name="Lawrence C."/>
            <person name="Scott J.A."/>
            <person name="Spatafora J.W."/>
            <person name="Turgeon B.G."/>
            <person name="de Wit P.J.G.M."/>
            <person name="Zhong S."/>
            <person name="Goodwin S.B."/>
            <person name="Grigoriev I.V."/>
        </authorList>
    </citation>
    <scope>NUCLEOTIDE SEQUENCE [LARGE SCALE GENOMIC DNA]</scope>
    <source>
        <strain evidence="3">28A</strain>
    </source>
</reference>
<keyword evidence="3" id="KW-1185">Reference proteome</keyword>
<feature type="compositionally biased region" description="Polar residues" evidence="1">
    <location>
        <begin position="193"/>
        <end position="204"/>
    </location>
</feature>
<feature type="compositionally biased region" description="Polar residues" evidence="1">
    <location>
        <begin position="129"/>
        <end position="138"/>
    </location>
</feature>
<evidence type="ECO:0000313" key="2">
    <source>
        <dbReference type="EMBL" id="EOA87539.1"/>
    </source>
</evidence>
<proteinExistence type="predicted"/>